<sequence>MQTVERLLDLSTTVSSLADDKISRIHGITRRSRMLALNAAIEAHRFGTVGKGFAVVADEMKAISSEISELASSLQGELRGRLQHMSGYATELNSEVESLRGERMADLAFNAIELVDRNLYERSCDVRWWATDKALVDAAAPGAGAETLRHAAQRLGVILESYTVYLDLWVADAEGRVVASGRAGRFPAAAGASVAGEGWFQDALKTRDGGCFAVADITRVPALDNAVAATYATAIRENGEAEGRVLGVLGIFFDWESQARSIVQGVRLSTAERDRTRCLLLDSRHRVIASSDDSLSLGQPYPLKSGGRSQGYYRDGGKTIGYALTPGYETYRGLGWFGVIEQDRG</sequence>
<proteinExistence type="inferred from homology"/>
<keyword evidence="1" id="KW-0807">Transducer</keyword>
<evidence type="ECO:0000256" key="1">
    <source>
        <dbReference type="ARBA" id="ARBA00023224"/>
    </source>
</evidence>
<comment type="similarity">
    <text evidence="2">Belongs to the methyl-accepting chemotaxis (MCP) protein family.</text>
</comment>
<dbReference type="GO" id="GO:0016020">
    <property type="term" value="C:membrane"/>
    <property type="evidence" value="ECO:0007669"/>
    <property type="project" value="InterPro"/>
</dbReference>
<organism evidence="4">
    <name type="scientific">mine drainage metagenome</name>
    <dbReference type="NCBI Taxonomy" id="410659"/>
    <lineage>
        <taxon>unclassified sequences</taxon>
        <taxon>metagenomes</taxon>
        <taxon>ecological metagenomes</taxon>
    </lineage>
</organism>
<dbReference type="InterPro" id="IPR004089">
    <property type="entry name" value="MCPsignal_dom"/>
</dbReference>
<reference evidence="4" key="1">
    <citation type="submission" date="2016-10" db="EMBL/GenBank/DDBJ databases">
        <title>Sequence of Gallionella enrichment culture.</title>
        <authorList>
            <person name="Poehlein A."/>
            <person name="Muehling M."/>
            <person name="Daniel R."/>
        </authorList>
    </citation>
    <scope>NUCLEOTIDE SEQUENCE</scope>
</reference>
<dbReference type="GO" id="GO:0004888">
    <property type="term" value="F:transmembrane signaling receptor activity"/>
    <property type="evidence" value="ECO:0007669"/>
    <property type="project" value="InterPro"/>
</dbReference>
<gene>
    <name evidence="4" type="primary">mcp3_4</name>
    <name evidence="4" type="ORF">GALL_277860</name>
</gene>
<evidence type="ECO:0000259" key="3">
    <source>
        <dbReference type="PROSITE" id="PS50111"/>
    </source>
</evidence>
<dbReference type="EMBL" id="MLJW01000296">
    <property type="protein sequence ID" value="OIQ90336.1"/>
    <property type="molecule type" value="Genomic_DNA"/>
</dbReference>
<dbReference type="PANTHER" id="PTHR32089">
    <property type="entry name" value="METHYL-ACCEPTING CHEMOTAXIS PROTEIN MCPB"/>
    <property type="match status" value="1"/>
</dbReference>
<dbReference type="Gene3D" id="3.30.450.20">
    <property type="entry name" value="PAS domain"/>
    <property type="match status" value="1"/>
</dbReference>
<dbReference type="GO" id="GO:0006935">
    <property type="term" value="P:chemotaxis"/>
    <property type="evidence" value="ECO:0007669"/>
    <property type="project" value="InterPro"/>
</dbReference>
<dbReference type="Gene3D" id="1.10.287.950">
    <property type="entry name" value="Methyl-accepting chemotaxis protein"/>
    <property type="match status" value="1"/>
</dbReference>
<dbReference type="PROSITE" id="PS50111">
    <property type="entry name" value="CHEMOTAXIS_TRANSDUC_2"/>
    <property type="match status" value="1"/>
</dbReference>
<dbReference type="AlphaFoldDB" id="A0A1J5R2Z6"/>
<dbReference type="SUPFAM" id="SSF58104">
    <property type="entry name" value="Methyl-accepting chemotaxis protein (MCP) signaling domain"/>
    <property type="match status" value="1"/>
</dbReference>
<evidence type="ECO:0000256" key="2">
    <source>
        <dbReference type="ARBA" id="ARBA00029447"/>
    </source>
</evidence>
<comment type="caution">
    <text evidence="4">The sequence shown here is derived from an EMBL/GenBank/DDBJ whole genome shotgun (WGS) entry which is preliminary data.</text>
</comment>
<protein>
    <submittedName>
        <fullName evidence="4">Methyl-accepting chemotaxis protein 3</fullName>
    </submittedName>
</protein>
<accession>A0A1J5R2Z6</accession>
<dbReference type="PANTHER" id="PTHR32089:SF112">
    <property type="entry name" value="LYSOZYME-LIKE PROTEIN-RELATED"/>
    <property type="match status" value="1"/>
</dbReference>
<dbReference type="InterPro" id="IPR004090">
    <property type="entry name" value="Chemotax_Me-accpt_rcpt"/>
</dbReference>
<feature type="domain" description="Methyl-accepting transducer" evidence="3">
    <location>
        <begin position="1"/>
        <end position="79"/>
    </location>
</feature>
<dbReference type="GO" id="GO:0007165">
    <property type="term" value="P:signal transduction"/>
    <property type="evidence" value="ECO:0007669"/>
    <property type="project" value="UniProtKB-KW"/>
</dbReference>
<dbReference type="PRINTS" id="PR00260">
    <property type="entry name" value="CHEMTRNSDUCR"/>
</dbReference>
<evidence type="ECO:0000313" key="4">
    <source>
        <dbReference type="EMBL" id="OIQ90336.1"/>
    </source>
</evidence>
<dbReference type="Pfam" id="PF00015">
    <property type="entry name" value="MCPsignal"/>
    <property type="match status" value="1"/>
</dbReference>
<name>A0A1J5R2Z6_9ZZZZ</name>